<keyword evidence="8 15" id="KW-0406">Ion transport</keyword>
<evidence type="ECO:0000313" key="17">
    <source>
        <dbReference type="Proteomes" id="UP000694557"/>
    </source>
</evidence>
<keyword evidence="12 15" id="KW-0066">ATP synthesis</keyword>
<keyword evidence="7" id="KW-0007">Acetylation</keyword>
<keyword evidence="3 15" id="KW-0813">Transport</keyword>
<dbReference type="FunFam" id="3.40.1380.10:FF:000003">
    <property type="entry name" value="ATP synthase subunit gamma"/>
    <property type="match status" value="1"/>
</dbReference>
<evidence type="ECO:0000256" key="11">
    <source>
        <dbReference type="ARBA" id="ARBA00023196"/>
    </source>
</evidence>
<evidence type="ECO:0000256" key="9">
    <source>
        <dbReference type="ARBA" id="ARBA00023128"/>
    </source>
</evidence>
<keyword evidence="9" id="KW-0496">Mitochondrion</keyword>
<dbReference type="Gene3D" id="1.10.287.80">
    <property type="entry name" value="ATP synthase, gamma subunit, helix hairpin domain"/>
    <property type="match status" value="1"/>
</dbReference>
<protein>
    <recommendedName>
        <fullName evidence="15">ATP synthase subunit gamma</fullName>
    </recommendedName>
</protein>
<dbReference type="CDD" id="cd12151">
    <property type="entry name" value="F1-ATPase_gamma"/>
    <property type="match status" value="1"/>
</dbReference>
<proteinExistence type="inferred from homology"/>
<evidence type="ECO:0000256" key="3">
    <source>
        <dbReference type="ARBA" id="ARBA00022448"/>
    </source>
</evidence>
<evidence type="ECO:0000256" key="5">
    <source>
        <dbReference type="ARBA" id="ARBA00022781"/>
    </source>
</evidence>
<evidence type="ECO:0000256" key="13">
    <source>
        <dbReference type="ARBA" id="ARBA00058827"/>
    </source>
</evidence>
<evidence type="ECO:0000256" key="4">
    <source>
        <dbReference type="ARBA" id="ARBA00022553"/>
    </source>
</evidence>
<keyword evidence="6" id="KW-0999">Mitochondrion inner membrane</keyword>
<dbReference type="InterPro" id="IPR035968">
    <property type="entry name" value="ATP_synth_F1_ATPase_gsu"/>
</dbReference>
<dbReference type="PRINTS" id="PR00126">
    <property type="entry name" value="ATPASEGAMMA"/>
</dbReference>
<dbReference type="Proteomes" id="UP000694557">
    <property type="component" value="Unassembled WGS sequence"/>
</dbReference>
<comment type="similarity">
    <text evidence="2 15">Belongs to the ATPase gamma chain family.</text>
</comment>
<keyword evidence="4" id="KW-0597">Phosphoprotein</keyword>
<evidence type="ECO:0000256" key="12">
    <source>
        <dbReference type="ARBA" id="ARBA00023310"/>
    </source>
</evidence>
<accession>A0A8C7I4Y0</accession>
<comment type="subunit">
    <text evidence="15">F-type ATPases have 2 components, CF(1) - the catalytic core - and CF(0) - the membrane proton channel. CF(1) and CF(0) have multiple subunits.</text>
</comment>
<dbReference type="Ensembl" id="ENSOKIT00005071418.1">
    <property type="protein sequence ID" value="ENSOKIP00005067137.1"/>
    <property type="gene ID" value="ENSOKIG00005028804.1"/>
</dbReference>
<comment type="subunit">
    <text evidence="14">Component of the ATP synthase complex composed at least of ATP5F1A/subunit alpha, ATP5F1B/subunit beta, ATP5MC1/subunit c (homooctomer), MT-ATP6/subunit a, MT-ATP8/subunit 8, ATP5ME/subunit e, ATP5MF/subunit f, ATP5MG/subunit g, ATP5MK/subunit k, ATP5MJ/subunit j, ATP5F1C/subunit gamma, ATP5F1D/subunit delta, ATP5F1E/subunit epsilon, ATP5PF/subunit F6, ATP5PB/subunit b, ATP5PD/subunit d, ATP5PO/subunit OSCP. ATP synthase complex consists of a soluble F(1) head domain (subunits alpha(3) and beta(3)) - the catalytic core - and a membrane F(0) domain - the membrane proton channel (subunits c, a, 8, e, f, g, k and j). These two domains are linked by a central stalk (subunits gamma, delta, and epsilon) rotating inside the F1 region and a stationary peripheral stalk (subunits F6, b, d, and OSCP). Interacts with FLVCR2; this interaction occurs in the absence of heme and is disrupted upon heme binding.</text>
</comment>
<keyword evidence="17" id="KW-1185">Reference proteome</keyword>
<dbReference type="GO" id="GO:0005743">
    <property type="term" value="C:mitochondrial inner membrane"/>
    <property type="evidence" value="ECO:0007669"/>
    <property type="project" value="UniProtKB-SubCell"/>
</dbReference>
<keyword evidence="10" id="KW-0472">Membrane</keyword>
<dbReference type="FunFam" id="1.10.287.80:FF:000013">
    <property type="entry name" value="ATP synthase subunit gamma, mitochondrial"/>
    <property type="match status" value="1"/>
</dbReference>
<comment type="subcellular location">
    <subcellularLocation>
        <location evidence="1">Mitochondrion inner membrane</location>
        <topology evidence="1">Peripheral membrane protein</topology>
        <orientation evidence="1">Matrix side</orientation>
    </subcellularLocation>
</comment>
<dbReference type="SUPFAM" id="SSF52943">
    <property type="entry name" value="ATP synthase (F1-ATPase), gamma subunit"/>
    <property type="match status" value="1"/>
</dbReference>
<dbReference type="PANTHER" id="PTHR11693">
    <property type="entry name" value="ATP SYNTHASE GAMMA CHAIN"/>
    <property type="match status" value="1"/>
</dbReference>
<dbReference type="Gene3D" id="3.40.1380.10">
    <property type="match status" value="1"/>
</dbReference>
<dbReference type="PIRSF" id="PIRSF039089">
    <property type="entry name" value="ATP_synthase_gamma"/>
    <property type="match status" value="1"/>
</dbReference>
<sequence>MSRTCNDNVLTYLANSVCFYSGQVRNMATLKDITIRLKSIKNIQKITKSMKMVAAAKYARAERQLKPARVYGNGAVALYEKAEIKAPEGVANKHLLIGVSSDRGLCGAVHSNVAKAIKAKIATLTGEGKEVMVVNVGDKLRNILGFLWNLVYYHDNNYLLLSCKEVGRKPPTFTDASIVATELLNMGYEFDQGAVIYNRFRSVISYKTDEKPIFSIDTVANSENMGIYDDIDADVLRNYQEFALVNIIYFGLKESTTSEQSARMTAMDSASKNASEMIDKLTLTFNRTRQAVITKELIEIISGAAAL</sequence>
<evidence type="ECO:0000256" key="15">
    <source>
        <dbReference type="RuleBase" id="RU004001"/>
    </source>
</evidence>
<keyword evidence="11 15" id="KW-0139">CF(1)</keyword>
<dbReference type="NCBIfam" id="TIGR01146">
    <property type="entry name" value="ATPsyn_F1gamma"/>
    <property type="match status" value="1"/>
</dbReference>
<evidence type="ECO:0000313" key="16">
    <source>
        <dbReference type="Ensembl" id="ENSOKIP00005067137.1"/>
    </source>
</evidence>
<dbReference type="GO" id="GO:0046933">
    <property type="term" value="F:proton-transporting ATP synthase activity, rotational mechanism"/>
    <property type="evidence" value="ECO:0007669"/>
    <property type="project" value="InterPro"/>
</dbReference>
<reference evidence="16" key="2">
    <citation type="submission" date="2025-09" db="UniProtKB">
        <authorList>
            <consortium name="Ensembl"/>
        </authorList>
    </citation>
    <scope>IDENTIFICATION</scope>
</reference>
<evidence type="ECO:0000256" key="14">
    <source>
        <dbReference type="ARBA" id="ARBA00065354"/>
    </source>
</evidence>
<dbReference type="InterPro" id="IPR023632">
    <property type="entry name" value="ATP_synth_F1_gsu_CS"/>
</dbReference>
<evidence type="ECO:0000256" key="2">
    <source>
        <dbReference type="ARBA" id="ARBA00007681"/>
    </source>
</evidence>
<dbReference type="GeneTree" id="ENSGT00390000006837"/>
<reference evidence="16" key="1">
    <citation type="submission" date="2025-08" db="UniProtKB">
        <authorList>
            <consortium name="Ensembl"/>
        </authorList>
    </citation>
    <scope>IDENTIFICATION</scope>
</reference>
<evidence type="ECO:0000256" key="1">
    <source>
        <dbReference type="ARBA" id="ARBA00004443"/>
    </source>
</evidence>
<comment type="function">
    <text evidence="13">Subunit gamma, of the mitochondrial membrane ATP synthase complex (F(1)F(0) ATP synthase or Complex V) that produces ATP from ADP in the presence of a proton gradient across the membrane which is generated by electron transport complexes of the respiratory chain. ATP synthase complex consist of a soluble F(1) head domain - the catalytic core - and a membrane F(1) domain - the membrane proton channel. These two domains are linked by a central stalk rotating inside the F(1) region and a stationary peripheral stalk. During catalysis, ATP synthesis in the catalytic domain of F(1) is coupled via a rotary mechanism of the central stalk subunits to proton translocation. In vivo, can only synthesize ATP although its ATP hydrolase activity can be activated artificially in vitro. With the central stalk subunit delta, is essential for the biogenesis of F(1) catalytic part of the ATP synthase complex namely in the formation of F1 assembly intermediate.</text>
</comment>
<dbReference type="FunFam" id="1.10.287.80:FF:000007">
    <property type="entry name" value="ATP synthase gamma chain"/>
    <property type="match status" value="1"/>
</dbReference>
<dbReference type="InterPro" id="IPR000131">
    <property type="entry name" value="ATP_synth_F1_gsu"/>
</dbReference>
<evidence type="ECO:0000256" key="8">
    <source>
        <dbReference type="ARBA" id="ARBA00023065"/>
    </source>
</evidence>
<dbReference type="PROSITE" id="PS00153">
    <property type="entry name" value="ATPASE_GAMMA"/>
    <property type="match status" value="1"/>
</dbReference>
<evidence type="ECO:0000256" key="7">
    <source>
        <dbReference type="ARBA" id="ARBA00022990"/>
    </source>
</evidence>
<organism evidence="16 17">
    <name type="scientific">Oncorhynchus kisutch</name>
    <name type="common">Coho salmon</name>
    <name type="synonym">Salmo kisutch</name>
    <dbReference type="NCBI Taxonomy" id="8019"/>
    <lineage>
        <taxon>Eukaryota</taxon>
        <taxon>Metazoa</taxon>
        <taxon>Chordata</taxon>
        <taxon>Craniata</taxon>
        <taxon>Vertebrata</taxon>
        <taxon>Euteleostomi</taxon>
        <taxon>Actinopterygii</taxon>
        <taxon>Neopterygii</taxon>
        <taxon>Teleostei</taxon>
        <taxon>Protacanthopterygii</taxon>
        <taxon>Salmoniformes</taxon>
        <taxon>Salmonidae</taxon>
        <taxon>Salmoninae</taxon>
        <taxon>Oncorhynchus</taxon>
    </lineage>
</organism>
<dbReference type="PANTHER" id="PTHR11693:SF22">
    <property type="entry name" value="ATP SYNTHASE SUBUNIT GAMMA, MITOCHONDRIAL"/>
    <property type="match status" value="1"/>
</dbReference>
<dbReference type="Pfam" id="PF00231">
    <property type="entry name" value="ATP-synt"/>
    <property type="match status" value="1"/>
</dbReference>
<gene>
    <name evidence="16" type="primary">ATP5F1C</name>
    <name evidence="16" type="synonym">LOC109910340</name>
</gene>
<keyword evidence="5 15" id="KW-0375">Hydrogen ion transport</keyword>
<dbReference type="AlphaFoldDB" id="A0A8C7I4Y0"/>
<evidence type="ECO:0000256" key="10">
    <source>
        <dbReference type="ARBA" id="ARBA00023136"/>
    </source>
</evidence>
<evidence type="ECO:0000256" key="6">
    <source>
        <dbReference type="ARBA" id="ARBA00022792"/>
    </source>
</evidence>
<dbReference type="GO" id="GO:0045259">
    <property type="term" value="C:proton-transporting ATP synthase complex"/>
    <property type="evidence" value="ECO:0007669"/>
    <property type="project" value="UniProtKB-KW"/>
</dbReference>
<name>A0A8C7I4Y0_ONCKI</name>